<dbReference type="PROSITE" id="PS50983">
    <property type="entry name" value="FE_B12_PBP"/>
    <property type="match status" value="1"/>
</dbReference>
<evidence type="ECO:0000313" key="7">
    <source>
        <dbReference type="EMBL" id="MDR6892249.1"/>
    </source>
</evidence>
<evidence type="ECO:0000256" key="1">
    <source>
        <dbReference type="ARBA" id="ARBA00004196"/>
    </source>
</evidence>
<dbReference type="GO" id="GO:1901678">
    <property type="term" value="P:iron coordination entity transport"/>
    <property type="evidence" value="ECO:0007669"/>
    <property type="project" value="UniProtKB-ARBA"/>
</dbReference>
<proteinExistence type="inferred from homology"/>
<keyword evidence="3" id="KW-0813">Transport</keyword>
<dbReference type="Gene3D" id="3.40.50.1980">
    <property type="entry name" value="Nitrogenase molybdenum iron protein domain"/>
    <property type="match status" value="2"/>
</dbReference>
<protein>
    <submittedName>
        <fullName evidence="7">Iron complex transport system substrate-binding protein</fullName>
    </submittedName>
</protein>
<evidence type="ECO:0000256" key="2">
    <source>
        <dbReference type="ARBA" id="ARBA00008814"/>
    </source>
</evidence>
<evidence type="ECO:0000256" key="4">
    <source>
        <dbReference type="ARBA" id="ARBA00022729"/>
    </source>
</evidence>
<dbReference type="InterPro" id="IPR051313">
    <property type="entry name" value="Bact_iron-sidero_bind"/>
</dbReference>
<dbReference type="GO" id="GO:0030288">
    <property type="term" value="C:outer membrane-bounded periplasmic space"/>
    <property type="evidence" value="ECO:0007669"/>
    <property type="project" value="TreeGrafter"/>
</dbReference>
<feature type="chain" id="PRO_5042194102" evidence="5">
    <location>
        <begin position="24"/>
        <end position="353"/>
    </location>
</feature>
<comment type="subcellular location">
    <subcellularLocation>
        <location evidence="1">Cell envelope</location>
    </subcellularLocation>
</comment>
<comment type="caution">
    <text evidence="7">The sequence shown here is derived from an EMBL/GenBank/DDBJ whole genome shotgun (WGS) entry which is preliminary data.</text>
</comment>
<dbReference type="InterPro" id="IPR002491">
    <property type="entry name" value="ABC_transptr_periplasmic_BD"/>
</dbReference>
<dbReference type="CDD" id="cd01146">
    <property type="entry name" value="FhuD"/>
    <property type="match status" value="1"/>
</dbReference>
<dbReference type="EMBL" id="JAVDUI010000001">
    <property type="protein sequence ID" value="MDR6892249.1"/>
    <property type="molecule type" value="Genomic_DNA"/>
</dbReference>
<dbReference type="SUPFAM" id="SSF53807">
    <property type="entry name" value="Helical backbone' metal receptor"/>
    <property type="match status" value="1"/>
</dbReference>
<evidence type="ECO:0000259" key="6">
    <source>
        <dbReference type="PROSITE" id="PS50983"/>
    </source>
</evidence>
<evidence type="ECO:0000256" key="5">
    <source>
        <dbReference type="SAM" id="SignalP"/>
    </source>
</evidence>
<gene>
    <name evidence="7" type="ORF">J2S35_001189</name>
</gene>
<keyword evidence="4 5" id="KW-0732">Signal</keyword>
<name>A0AAE3YHE0_9MICC</name>
<dbReference type="Pfam" id="PF01497">
    <property type="entry name" value="Peripla_BP_2"/>
    <property type="match status" value="1"/>
</dbReference>
<dbReference type="PROSITE" id="PS51257">
    <property type="entry name" value="PROKAR_LIPOPROTEIN"/>
    <property type="match status" value="1"/>
</dbReference>
<feature type="signal peptide" evidence="5">
    <location>
        <begin position="1"/>
        <end position="23"/>
    </location>
</feature>
<dbReference type="AlphaFoldDB" id="A0AAE3YHE0"/>
<dbReference type="PANTHER" id="PTHR30532:SF24">
    <property type="entry name" value="FERRIC ENTEROBACTIN-BINDING PERIPLASMIC PROTEIN FEPB"/>
    <property type="match status" value="1"/>
</dbReference>
<dbReference type="RefSeq" id="WP_309850961.1">
    <property type="nucleotide sequence ID" value="NZ_BAAAIU010000003.1"/>
</dbReference>
<dbReference type="PANTHER" id="PTHR30532">
    <property type="entry name" value="IRON III DICITRATE-BINDING PERIPLASMIC PROTEIN"/>
    <property type="match status" value="1"/>
</dbReference>
<reference evidence="7" key="1">
    <citation type="submission" date="2023-07" db="EMBL/GenBank/DDBJ databases">
        <title>Sequencing the genomes of 1000 actinobacteria strains.</title>
        <authorList>
            <person name="Klenk H.-P."/>
        </authorList>
    </citation>
    <scope>NUCLEOTIDE SEQUENCE</scope>
    <source>
        <strain evidence="7">DSM 13988</strain>
    </source>
</reference>
<accession>A0AAE3YHE0</accession>
<sequence>MDFSRRTGLLAFGSLTAAALLSACSTGSSDKSASSPSGSAAADSGAFPVTIEHAFGSTEIKAEPKRVATISWVNADVVLALGVVPVAMAKDTFGQNEKGSLPWKDEALEKLGAPIGSDKAPVQYSDADGINFDALAKATPDLIVGVYSGMTKEDYEKLSKIAPTIAYPEVAWGTSWQDSLTIVGKALGRSGEAKRLLDEGNAKLEKVKKDHPDFADKTFIFANLTPGKTDGVAAYTSIDNRPRFMESLGFKPAQVVVDAEKKAGEKKFNVQFSAENSKDLASDILLTWVPDAKTAEAIKKDKLLSQIPAVKRNAAVFDSNNTTTIALSAISILSMQYAIDNYVPKIAEAVKNA</sequence>
<evidence type="ECO:0000256" key="3">
    <source>
        <dbReference type="ARBA" id="ARBA00022448"/>
    </source>
</evidence>
<feature type="domain" description="Fe/B12 periplasmic-binding" evidence="6">
    <location>
        <begin position="66"/>
        <end position="350"/>
    </location>
</feature>
<keyword evidence="8" id="KW-1185">Reference proteome</keyword>
<dbReference type="Proteomes" id="UP001247307">
    <property type="component" value="Unassembled WGS sequence"/>
</dbReference>
<evidence type="ECO:0000313" key="8">
    <source>
        <dbReference type="Proteomes" id="UP001247307"/>
    </source>
</evidence>
<comment type="similarity">
    <text evidence="2">Belongs to the bacterial solute-binding protein 8 family.</text>
</comment>
<organism evidence="7 8">
    <name type="scientific">Falsarthrobacter nasiphocae</name>
    <dbReference type="NCBI Taxonomy" id="189863"/>
    <lineage>
        <taxon>Bacteria</taxon>
        <taxon>Bacillati</taxon>
        <taxon>Actinomycetota</taxon>
        <taxon>Actinomycetes</taxon>
        <taxon>Micrococcales</taxon>
        <taxon>Micrococcaceae</taxon>
        <taxon>Falsarthrobacter</taxon>
    </lineage>
</organism>